<reference evidence="1" key="1">
    <citation type="submission" date="2021-03" db="EMBL/GenBank/DDBJ databases">
        <title>Molecular epidemiology and mechanisms of colistin and carbapenem resistance in Enterobacteriaceae from clinical isolates, the environment and porcine samples in Pretoria, South Africa.</title>
        <authorList>
            <person name="Bogoshi D."/>
            <person name="Mbelle N.M."/>
            <person name="Naidoo V."/>
            <person name="Osei Sekyere J."/>
        </authorList>
    </citation>
    <scope>NUCLEOTIDE SEQUENCE</scope>
    <source>
        <strain evidence="1">C080</strain>
    </source>
</reference>
<name>A0A939SR31_SERMA</name>
<sequence length="54" mass="6332">MEYGRREILSRDTPDQRSALHRRLRAVPFSISLFGPQIGMLALSALPRHIRWRC</sequence>
<dbReference type="AlphaFoldDB" id="A0A939SR31"/>
<dbReference type="EMBL" id="JAGETR010000045">
    <property type="protein sequence ID" value="MBO2006776.1"/>
    <property type="molecule type" value="Genomic_DNA"/>
</dbReference>
<protein>
    <submittedName>
        <fullName evidence="1">Uncharacterized protein</fullName>
    </submittedName>
</protein>
<accession>A0A939SR31</accession>
<organism evidence="1">
    <name type="scientific">Serratia marcescens</name>
    <dbReference type="NCBI Taxonomy" id="615"/>
    <lineage>
        <taxon>Bacteria</taxon>
        <taxon>Pseudomonadati</taxon>
        <taxon>Pseudomonadota</taxon>
        <taxon>Gammaproteobacteria</taxon>
        <taxon>Enterobacterales</taxon>
        <taxon>Yersiniaceae</taxon>
        <taxon>Serratia</taxon>
    </lineage>
</organism>
<evidence type="ECO:0000313" key="1">
    <source>
        <dbReference type="EMBL" id="MBO2006776.1"/>
    </source>
</evidence>
<gene>
    <name evidence="1" type="ORF">J4732_08235</name>
</gene>
<comment type="caution">
    <text evidence="1">The sequence shown here is derived from an EMBL/GenBank/DDBJ whole genome shotgun (WGS) entry which is preliminary data.</text>
</comment>
<proteinExistence type="predicted"/>